<dbReference type="GeneID" id="82877196"/>
<feature type="compositionally biased region" description="Gly residues" evidence="1">
    <location>
        <begin position="351"/>
        <end position="362"/>
    </location>
</feature>
<feature type="compositionally biased region" description="Acidic residues" evidence="1">
    <location>
        <begin position="441"/>
        <end position="454"/>
    </location>
</feature>
<reference evidence="3" key="1">
    <citation type="submission" date="2013-02" db="EMBL/GenBank/DDBJ databases">
        <title>The complete genome sequence of Corynebacterium casei LMG S-19264 (=DSM 44701).</title>
        <authorList>
            <person name="Ruckert C."/>
            <person name="Albersmeier A."/>
            <person name="Kalinowski J."/>
        </authorList>
    </citation>
    <scope>NUCLEOTIDE SEQUENCE [LARGE SCALE GENOMIC DNA]</scope>
    <source>
        <strain evidence="3">LMG S-19264</strain>
    </source>
</reference>
<evidence type="ECO:0000313" key="2">
    <source>
        <dbReference type="EMBL" id="AHI19620.1"/>
    </source>
</evidence>
<sequence>MALILSIELSNATFEDLATLVSTAGAAGADDSTVIEIDDNEQVLRVIIEDPIAPDVDTSDPSGFTLIDDGYDPSFDDDSDDFVDDFIDDSADPTEFYGPDPRGFGGLGGYGEHREPRGPWGPQGPWGPHGPQGPQSFGRDFGRGFSGNKPFDISGAINDFIENIASEFSFGGRRNRGGRRGGFRGRGTNGFPPADYLYGLAEDYFRDYGYRRHNNRGDDRRDARRDNYRDHSGDNRHGGERYRDDHRRDEPLQDDFYSDESSFEKPDFDKPRSEEPRSEKPRGEQPRSEHPREKRRRDENPFGSAFGSANPFGPGSGNDFGELRDAGGSFLKGLSDFINDRVDRRIDGSGNRPGGRANGYGTFGNPDVGDEHPEGTSRQDKDTEDKLGEFTDFSGYDNVGDIEDLENLGKDVDDSAGSGGDKDGEYSPGDDSRGDSRDDRDDSEDDSNEDRDDK</sequence>
<evidence type="ECO:0000313" key="3">
    <source>
        <dbReference type="Proteomes" id="UP000019226"/>
    </source>
</evidence>
<gene>
    <name evidence="2" type="ORF">CCASEI_05220</name>
</gene>
<feature type="compositionally biased region" description="Basic and acidic residues" evidence="1">
    <location>
        <begin position="369"/>
        <end position="389"/>
    </location>
</feature>
<proteinExistence type="predicted"/>
<dbReference type="Proteomes" id="UP000019226">
    <property type="component" value="Chromosome"/>
</dbReference>
<feature type="compositionally biased region" description="Basic and acidic residues" evidence="1">
    <location>
        <begin position="338"/>
        <end position="347"/>
    </location>
</feature>
<accession>A0ABN4CB49</accession>
<protein>
    <submittedName>
        <fullName evidence="2">Uncharacterized protein</fullName>
    </submittedName>
</protein>
<organism evidence="2 3">
    <name type="scientific">Corynebacterium casei LMG S-19264</name>
    <dbReference type="NCBI Taxonomy" id="1285583"/>
    <lineage>
        <taxon>Bacteria</taxon>
        <taxon>Bacillati</taxon>
        <taxon>Actinomycetota</taxon>
        <taxon>Actinomycetes</taxon>
        <taxon>Mycobacteriales</taxon>
        <taxon>Corynebacteriaceae</taxon>
        <taxon>Corynebacterium</taxon>
    </lineage>
</organism>
<feature type="compositionally biased region" description="Basic and acidic residues" evidence="1">
    <location>
        <begin position="262"/>
        <end position="300"/>
    </location>
</feature>
<dbReference type="RefSeq" id="WP_025387362.1">
    <property type="nucleotide sequence ID" value="NZ_CP004350.1"/>
</dbReference>
<keyword evidence="3" id="KW-1185">Reference proteome</keyword>
<feature type="compositionally biased region" description="Basic and acidic residues" evidence="1">
    <location>
        <begin position="420"/>
        <end position="440"/>
    </location>
</feature>
<evidence type="ECO:0000256" key="1">
    <source>
        <dbReference type="SAM" id="MobiDB-lite"/>
    </source>
</evidence>
<feature type="region of interest" description="Disordered" evidence="1">
    <location>
        <begin position="210"/>
        <end position="454"/>
    </location>
</feature>
<name>A0ABN4CB49_9CORY</name>
<feature type="region of interest" description="Disordered" evidence="1">
    <location>
        <begin position="171"/>
        <end position="194"/>
    </location>
</feature>
<feature type="compositionally biased region" description="Basic and acidic residues" evidence="1">
    <location>
        <begin position="210"/>
        <end position="251"/>
    </location>
</feature>
<dbReference type="EMBL" id="CP004350">
    <property type="protein sequence ID" value="AHI19620.1"/>
    <property type="molecule type" value="Genomic_DNA"/>
</dbReference>
<feature type="region of interest" description="Disordered" evidence="1">
    <location>
        <begin position="106"/>
        <end position="145"/>
    </location>
</feature>
<feature type="compositionally biased region" description="Basic residues" evidence="1">
    <location>
        <begin position="173"/>
        <end position="183"/>
    </location>
</feature>